<feature type="region of interest" description="Disordered" evidence="1">
    <location>
        <begin position="168"/>
        <end position="188"/>
    </location>
</feature>
<evidence type="ECO:0000313" key="3">
    <source>
        <dbReference type="Proteomes" id="UP000528460"/>
    </source>
</evidence>
<feature type="compositionally biased region" description="Basic and acidic residues" evidence="1">
    <location>
        <begin position="327"/>
        <end position="341"/>
    </location>
</feature>
<protein>
    <submittedName>
        <fullName evidence="2">Uncharacterized protein</fullName>
    </submittedName>
</protein>
<dbReference type="EMBL" id="JABFJW010000188">
    <property type="protein sequence ID" value="NOK11880.1"/>
    <property type="molecule type" value="Genomic_DNA"/>
</dbReference>
<sequence>MMRSDQRRGNVLGVLLLGCAAVWGAGCKKEQPQASAPVDAGVVAVADAGVPDAGTVAKVVKPLRFSDVALWPQGTTVMVTYTLTNPGTAQGRGDACLSLLDDQGRVIEVKRMGGITVKGGTTDSFEDKVSLGVTAWKQTRTVMLYTAGDNRCSSGVLNATSELLRLLPTGQPAPADAPAPQAPQDSQATDFEVSGVELIQAGLSDDYTLTYTVKNVSGHRAAGSGCLRAYVGPEGAPHLEESPEGDFNLAPGASETIKDFVIFDNDRNWDRVTVLRLFTSPYGCADYADTDNTGFKFMKPASVHAPQEGVEAEPAGDPEDETGMDSSDAHDPEEEFHHEPPASDDASSETAGN</sequence>
<dbReference type="PROSITE" id="PS51257">
    <property type="entry name" value="PROKAR_LIPOPROTEIN"/>
    <property type="match status" value="1"/>
</dbReference>
<name>A0A7Y4JVE3_9BACT</name>
<dbReference type="AlphaFoldDB" id="A0A7Y4JVE3"/>
<organism evidence="2 3">
    <name type="scientific">Corallococcus exercitus</name>
    <dbReference type="NCBI Taxonomy" id="2316736"/>
    <lineage>
        <taxon>Bacteria</taxon>
        <taxon>Pseudomonadati</taxon>
        <taxon>Myxococcota</taxon>
        <taxon>Myxococcia</taxon>
        <taxon>Myxococcales</taxon>
        <taxon>Cystobacterineae</taxon>
        <taxon>Myxococcaceae</taxon>
        <taxon>Corallococcus</taxon>
    </lineage>
</organism>
<dbReference type="Proteomes" id="UP000528460">
    <property type="component" value="Unassembled WGS sequence"/>
</dbReference>
<reference evidence="2 3" key="1">
    <citation type="submission" date="2020-05" db="EMBL/GenBank/DDBJ databases">
        <authorList>
            <person name="Whitworth D."/>
        </authorList>
    </citation>
    <scope>NUCLEOTIDE SEQUENCE [LARGE SCALE GENOMIC DNA]</scope>
    <source>
        <strain evidence="2 3">CA046A</strain>
    </source>
</reference>
<evidence type="ECO:0000313" key="2">
    <source>
        <dbReference type="EMBL" id="NOK11880.1"/>
    </source>
</evidence>
<gene>
    <name evidence="2" type="ORF">HNS30_22835</name>
</gene>
<dbReference type="RefSeq" id="WP_171417890.1">
    <property type="nucleotide sequence ID" value="NZ_JABFJW010000188.1"/>
</dbReference>
<feature type="region of interest" description="Disordered" evidence="1">
    <location>
        <begin position="304"/>
        <end position="353"/>
    </location>
</feature>
<evidence type="ECO:0000256" key="1">
    <source>
        <dbReference type="SAM" id="MobiDB-lite"/>
    </source>
</evidence>
<accession>A0A7Y4JVE3</accession>
<comment type="caution">
    <text evidence="2">The sequence shown here is derived from an EMBL/GenBank/DDBJ whole genome shotgun (WGS) entry which is preliminary data.</text>
</comment>
<feature type="compositionally biased region" description="Acidic residues" evidence="1">
    <location>
        <begin position="310"/>
        <end position="323"/>
    </location>
</feature>
<proteinExistence type="predicted"/>